<gene>
    <name evidence="3" type="ORF">CryarDRAFT_0305</name>
</gene>
<dbReference type="Proteomes" id="UP000021053">
    <property type="component" value="Unassembled WGS sequence"/>
</dbReference>
<protein>
    <recommendedName>
        <fullName evidence="2">Tox-PL domain-containing protein</fullName>
    </recommendedName>
</protein>
<comment type="caution">
    <text evidence="3">The sequence shown here is derived from an EMBL/GenBank/DDBJ whole genome shotgun (WGS) entry which is preliminary data.</text>
</comment>
<keyword evidence="4" id="KW-1185">Reference proteome</keyword>
<dbReference type="RefSeq" id="WP_035847814.1">
    <property type="nucleotide sequence ID" value="NZ_KK073874.1"/>
</dbReference>
<dbReference type="InterPro" id="IPR028908">
    <property type="entry name" value="Tox-PL_dom"/>
</dbReference>
<feature type="domain" description="Tox-PL" evidence="2">
    <location>
        <begin position="287"/>
        <end position="396"/>
    </location>
</feature>
<dbReference type="Pfam" id="PF15644">
    <property type="entry name" value="Gln_amidase"/>
    <property type="match status" value="1"/>
</dbReference>
<evidence type="ECO:0000313" key="4">
    <source>
        <dbReference type="Proteomes" id="UP000021053"/>
    </source>
</evidence>
<feature type="region of interest" description="Disordered" evidence="1">
    <location>
        <begin position="1"/>
        <end position="35"/>
    </location>
</feature>
<evidence type="ECO:0000256" key="1">
    <source>
        <dbReference type="SAM" id="MobiDB-lite"/>
    </source>
</evidence>
<accession>A0A010ZKX6</accession>
<evidence type="ECO:0000259" key="2">
    <source>
        <dbReference type="Pfam" id="PF15644"/>
    </source>
</evidence>
<proteinExistence type="predicted"/>
<dbReference type="OrthoDB" id="4554584at2"/>
<reference evidence="3 4" key="1">
    <citation type="submission" date="2013-07" db="EMBL/GenBank/DDBJ databases">
        <authorList>
            <consortium name="DOE Joint Genome Institute"/>
            <person name="Eisen J."/>
            <person name="Huntemann M."/>
            <person name="Han J."/>
            <person name="Chen A."/>
            <person name="Kyrpides N."/>
            <person name="Mavromatis K."/>
            <person name="Markowitz V."/>
            <person name="Palaniappan K."/>
            <person name="Ivanova N."/>
            <person name="Schaumberg A."/>
            <person name="Pati A."/>
            <person name="Liolios K."/>
            <person name="Nordberg H.P."/>
            <person name="Cantor M.N."/>
            <person name="Hua S.X."/>
            <person name="Woyke T."/>
        </authorList>
    </citation>
    <scope>NUCLEOTIDE SEQUENCE [LARGE SCALE GENOMIC DNA]</scope>
    <source>
        <strain evidence="3 4">DSM 44712</strain>
    </source>
</reference>
<evidence type="ECO:0000313" key="3">
    <source>
        <dbReference type="EMBL" id="EXG79274.1"/>
    </source>
</evidence>
<name>A0A010ZKX6_9ACTN</name>
<organism evidence="3 4">
    <name type="scientific">Cryptosporangium arvum DSM 44712</name>
    <dbReference type="NCBI Taxonomy" id="927661"/>
    <lineage>
        <taxon>Bacteria</taxon>
        <taxon>Bacillati</taxon>
        <taxon>Actinomycetota</taxon>
        <taxon>Actinomycetes</taxon>
        <taxon>Cryptosporangiales</taxon>
        <taxon>Cryptosporangiaceae</taxon>
        <taxon>Cryptosporangium</taxon>
    </lineage>
</organism>
<dbReference type="EMBL" id="JFBT01000001">
    <property type="protein sequence ID" value="EXG79274.1"/>
    <property type="molecule type" value="Genomic_DNA"/>
</dbReference>
<dbReference type="AlphaFoldDB" id="A0A010ZKX6"/>
<dbReference type="HOGENOM" id="CLU_661771_0_0_11"/>
<sequence length="415" mass="46025">MPPPVPPPDTLQRTQALESGRRRSDVELQVQAHRSGRDAIAAENRADELGRQAALARDHAYEARATWQWTAHRRTALAEELQQITAEANAVAGEQQKLSQQAQGAMRDIAAWDAWIAQQPEDGADEGQGQVGQLRDWLDRAEQRFRQLGAHLRTLADERDKRVSESVELAARQQSLVDQYQRLGSDAQRMDREAAACAAEAIGSRLDCREQLIDLVGLRPELCRWVNGAAVALVHDYEIPPGHRRPLQAEHNALEQALPSGTHPEPTTAWLSRLNGVGRRADQSRAQNCVDATLAFYDTYVRGRPRVAVPRIVDAHRSGTTRLPLRGEPSGRERLEKTLNGRLEKRETFEQIAAELEAKGHGAFAALVIGWADGTARTSAAVNHQNTILWVDPQLGLVSDKPVPAEWVRSLEVLL</sequence>